<keyword evidence="2 4" id="KW-0863">Zinc-finger</keyword>
<feature type="domain" description="MYND-type" evidence="5">
    <location>
        <begin position="25"/>
        <end position="63"/>
    </location>
</feature>
<dbReference type="EMBL" id="DF842913">
    <property type="protein sequence ID" value="GAT46891.1"/>
    <property type="molecule type" value="Genomic_DNA"/>
</dbReference>
<sequence length="292" mass="32211">MASSDCVVIPPFVEGGLPIPPKDECFVCKKTGVNLQRCSKCRTFPYCSKECQAGDWKEHKKICLAYIQQGALDYTATSKGMKGRSKKGRDNLRSRGDVIRDLGATARRHNGDTFTMACWHAMNLVQDIGKAKTHFLAVTLSRNPNATNPRALHSLVDAAVLPFAVLEEKFSGAALLAQDASSGSHREIPMTPLDMLRANERERIRDDGALGAVLVTCVELGPKEKAKSVEQAVRDTMCPTYHPLGLFGVHQRSVAAMPAIVFEERFWKLCLRNALDGYAWALQRHPLPAGYE</sequence>
<keyword evidence="7" id="KW-1185">Reference proteome</keyword>
<keyword evidence="3" id="KW-0862">Zinc</keyword>
<protein>
    <recommendedName>
        <fullName evidence="5">MYND-type domain-containing protein</fullName>
    </recommendedName>
</protein>
<dbReference type="PROSITE" id="PS01360">
    <property type="entry name" value="ZF_MYND_1"/>
    <property type="match status" value="1"/>
</dbReference>
<dbReference type="Proteomes" id="UP000815677">
    <property type="component" value="Unassembled WGS sequence"/>
</dbReference>
<evidence type="ECO:0000256" key="3">
    <source>
        <dbReference type="ARBA" id="ARBA00022833"/>
    </source>
</evidence>
<evidence type="ECO:0000313" key="7">
    <source>
        <dbReference type="Proteomes" id="UP000815677"/>
    </source>
</evidence>
<dbReference type="Gene3D" id="6.10.140.2220">
    <property type="match status" value="1"/>
</dbReference>
<keyword evidence="1" id="KW-0479">Metal-binding</keyword>
<organism evidence="6 7">
    <name type="scientific">Mycena chlorophos</name>
    <name type="common">Agaric fungus</name>
    <name type="synonym">Agaricus chlorophos</name>
    <dbReference type="NCBI Taxonomy" id="658473"/>
    <lineage>
        <taxon>Eukaryota</taxon>
        <taxon>Fungi</taxon>
        <taxon>Dikarya</taxon>
        <taxon>Basidiomycota</taxon>
        <taxon>Agaricomycotina</taxon>
        <taxon>Agaricomycetes</taxon>
        <taxon>Agaricomycetidae</taxon>
        <taxon>Agaricales</taxon>
        <taxon>Marasmiineae</taxon>
        <taxon>Mycenaceae</taxon>
        <taxon>Mycena</taxon>
    </lineage>
</organism>
<gene>
    <name evidence="6" type="ORF">MCHLO_04388</name>
</gene>
<reference evidence="6" key="1">
    <citation type="submission" date="2014-09" db="EMBL/GenBank/DDBJ databases">
        <title>Genome sequence of the luminous mushroom Mycena chlorophos for searching fungal bioluminescence genes.</title>
        <authorList>
            <person name="Tanaka Y."/>
            <person name="Kasuga D."/>
            <person name="Oba Y."/>
            <person name="Hase S."/>
            <person name="Sato K."/>
            <person name="Oba Y."/>
            <person name="Sakakibara Y."/>
        </authorList>
    </citation>
    <scope>NUCLEOTIDE SEQUENCE</scope>
</reference>
<evidence type="ECO:0000313" key="6">
    <source>
        <dbReference type="EMBL" id="GAT46891.1"/>
    </source>
</evidence>
<dbReference type="PROSITE" id="PS50865">
    <property type="entry name" value="ZF_MYND_2"/>
    <property type="match status" value="1"/>
</dbReference>
<name>A0ABQ0L723_MYCCL</name>
<evidence type="ECO:0000256" key="2">
    <source>
        <dbReference type="ARBA" id="ARBA00022771"/>
    </source>
</evidence>
<dbReference type="SUPFAM" id="SSF144232">
    <property type="entry name" value="HIT/MYND zinc finger-like"/>
    <property type="match status" value="1"/>
</dbReference>
<proteinExistence type="predicted"/>
<dbReference type="InterPro" id="IPR024119">
    <property type="entry name" value="TF_DEAF-1"/>
</dbReference>
<evidence type="ECO:0000256" key="4">
    <source>
        <dbReference type="PROSITE-ProRule" id="PRU00134"/>
    </source>
</evidence>
<dbReference type="PANTHER" id="PTHR10237">
    <property type="entry name" value="DEFORMED EPIDERMAL AUTOREGULATORY FACTOR 1 HOMOLOG SUPPRESSIN"/>
    <property type="match status" value="1"/>
</dbReference>
<evidence type="ECO:0000259" key="5">
    <source>
        <dbReference type="PROSITE" id="PS50865"/>
    </source>
</evidence>
<dbReference type="InterPro" id="IPR002893">
    <property type="entry name" value="Znf_MYND"/>
</dbReference>
<evidence type="ECO:0000256" key="1">
    <source>
        <dbReference type="ARBA" id="ARBA00022723"/>
    </source>
</evidence>
<dbReference type="PANTHER" id="PTHR10237:SF14">
    <property type="entry name" value="MYND-TYPE DOMAIN-CONTAINING PROTEIN"/>
    <property type="match status" value="1"/>
</dbReference>
<accession>A0ABQ0L723</accession>
<dbReference type="Pfam" id="PF01753">
    <property type="entry name" value="zf-MYND"/>
    <property type="match status" value="1"/>
</dbReference>